<dbReference type="Gene3D" id="1.20.1280.50">
    <property type="match status" value="1"/>
</dbReference>
<dbReference type="RefSeq" id="XP_007388298.1">
    <property type="nucleotide sequence ID" value="XM_007388236.1"/>
</dbReference>
<dbReference type="GeneID" id="18882889"/>
<protein>
    <recommendedName>
        <fullName evidence="1">F-box domain-containing protein</fullName>
    </recommendedName>
</protein>
<gene>
    <name evidence="2" type="ORF">PUNSTDRAFT_47473</name>
</gene>
<organism evidence="2 3">
    <name type="scientific">Punctularia strigosozonata (strain HHB-11173)</name>
    <name type="common">White-rot fungus</name>
    <dbReference type="NCBI Taxonomy" id="741275"/>
    <lineage>
        <taxon>Eukaryota</taxon>
        <taxon>Fungi</taxon>
        <taxon>Dikarya</taxon>
        <taxon>Basidiomycota</taxon>
        <taxon>Agaricomycotina</taxon>
        <taxon>Agaricomycetes</taxon>
        <taxon>Corticiales</taxon>
        <taxon>Punctulariaceae</taxon>
        <taxon>Punctularia</taxon>
    </lineage>
</organism>
<feature type="domain" description="F-box" evidence="1">
    <location>
        <begin position="30"/>
        <end position="80"/>
    </location>
</feature>
<evidence type="ECO:0000313" key="3">
    <source>
        <dbReference type="Proteomes" id="UP000054196"/>
    </source>
</evidence>
<dbReference type="OrthoDB" id="2998253at2759"/>
<dbReference type="Pfam" id="PF12937">
    <property type="entry name" value="F-box-like"/>
    <property type="match status" value="1"/>
</dbReference>
<evidence type="ECO:0000259" key="1">
    <source>
        <dbReference type="Pfam" id="PF12937"/>
    </source>
</evidence>
<reference evidence="3" key="1">
    <citation type="journal article" date="2012" name="Science">
        <title>The Paleozoic origin of enzymatic lignin decomposition reconstructed from 31 fungal genomes.</title>
        <authorList>
            <person name="Floudas D."/>
            <person name="Binder M."/>
            <person name="Riley R."/>
            <person name="Barry K."/>
            <person name="Blanchette R.A."/>
            <person name="Henrissat B."/>
            <person name="Martinez A.T."/>
            <person name="Otillar R."/>
            <person name="Spatafora J.W."/>
            <person name="Yadav J.S."/>
            <person name="Aerts A."/>
            <person name="Benoit I."/>
            <person name="Boyd A."/>
            <person name="Carlson A."/>
            <person name="Copeland A."/>
            <person name="Coutinho P.M."/>
            <person name="de Vries R.P."/>
            <person name="Ferreira P."/>
            <person name="Findley K."/>
            <person name="Foster B."/>
            <person name="Gaskell J."/>
            <person name="Glotzer D."/>
            <person name="Gorecki P."/>
            <person name="Heitman J."/>
            <person name="Hesse C."/>
            <person name="Hori C."/>
            <person name="Igarashi K."/>
            <person name="Jurgens J.A."/>
            <person name="Kallen N."/>
            <person name="Kersten P."/>
            <person name="Kohler A."/>
            <person name="Kuees U."/>
            <person name="Kumar T.K.A."/>
            <person name="Kuo A."/>
            <person name="LaButti K."/>
            <person name="Larrondo L.F."/>
            <person name="Lindquist E."/>
            <person name="Ling A."/>
            <person name="Lombard V."/>
            <person name="Lucas S."/>
            <person name="Lundell T."/>
            <person name="Martin R."/>
            <person name="McLaughlin D.J."/>
            <person name="Morgenstern I."/>
            <person name="Morin E."/>
            <person name="Murat C."/>
            <person name="Nagy L.G."/>
            <person name="Nolan M."/>
            <person name="Ohm R.A."/>
            <person name="Patyshakuliyeva A."/>
            <person name="Rokas A."/>
            <person name="Ruiz-Duenas F.J."/>
            <person name="Sabat G."/>
            <person name="Salamov A."/>
            <person name="Samejima M."/>
            <person name="Schmutz J."/>
            <person name="Slot J.C."/>
            <person name="St John F."/>
            <person name="Stenlid J."/>
            <person name="Sun H."/>
            <person name="Sun S."/>
            <person name="Syed K."/>
            <person name="Tsang A."/>
            <person name="Wiebenga A."/>
            <person name="Young D."/>
            <person name="Pisabarro A."/>
            <person name="Eastwood D.C."/>
            <person name="Martin F."/>
            <person name="Cullen D."/>
            <person name="Grigoriev I.V."/>
            <person name="Hibbett D.S."/>
        </authorList>
    </citation>
    <scope>NUCLEOTIDE SEQUENCE [LARGE SCALE GENOMIC DNA]</scope>
    <source>
        <strain evidence="3">HHB-11173 SS5</strain>
    </source>
</reference>
<sequence length="518" mass="57033">MTTDDIMINFLAIESMFNPKVQPPVARLSPELLSMVFEFLALHKDGLPQASVLKPAVARVCRYWRQVALNTPQLWRSLNLSGPRLARRLWERSDNSPVILRWVGSWLELDPVHEELIACISQRPARISALALEGEHSLIAQILGQLPSVLPSLESLFLNSDEPSATLLPLNDMHAPRLRRIDIDGIPVPWTSRLLSSANLRALTINNLGSDLPPLRLVLSCFAALSSLQVLDWAGELPVDSESESATGPIAERAVLMPALIFLCLDGSAAGCITLLRYIRRVPSDRARLVLCCDDAGDRGHTWQQRLWDAALAHWHPRARALPALTLLTNTHALHIAAGHASLLNDQYPPDWNTNPPLNLCLGVSNPRQLPRMMRALGPRVADACRDGVRTLFVQNDFQRMDGADWGSCLLQMPRVRLLHVVGPHAALSLATFVATADAAPAAHKVEAVLYPDVRRVLFSEIQFADVASRAGVACWQLAQWLVDASTPSGGRPALGAMEFYDCGGITDEDRVIDETTY</sequence>
<dbReference type="KEGG" id="psq:PUNSTDRAFT_47473"/>
<dbReference type="Proteomes" id="UP000054196">
    <property type="component" value="Unassembled WGS sequence"/>
</dbReference>
<name>R7S2R2_PUNST</name>
<dbReference type="AlphaFoldDB" id="R7S2R2"/>
<dbReference type="InterPro" id="IPR036047">
    <property type="entry name" value="F-box-like_dom_sf"/>
</dbReference>
<dbReference type="InterPro" id="IPR001810">
    <property type="entry name" value="F-box_dom"/>
</dbReference>
<keyword evidence="3" id="KW-1185">Reference proteome</keyword>
<dbReference type="SUPFAM" id="SSF81383">
    <property type="entry name" value="F-box domain"/>
    <property type="match status" value="1"/>
</dbReference>
<dbReference type="EMBL" id="JH687554">
    <property type="protein sequence ID" value="EIN04503.1"/>
    <property type="molecule type" value="Genomic_DNA"/>
</dbReference>
<accession>R7S2R2</accession>
<dbReference type="HOGENOM" id="CLU_525935_0_0_1"/>
<evidence type="ECO:0000313" key="2">
    <source>
        <dbReference type="EMBL" id="EIN04503.1"/>
    </source>
</evidence>
<proteinExistence type="predicted"/>